<dbReference type="SUPFAM" id="SSF55277">
    <property type="entry name" value="GYF domain"/>
    <property type="match status" value="1"/>
</dbReference>
<dbReference type="InterPro" id="IPR003169">
    <property type="entry name" value="GYF"/>
</dbReference>
<dbReference type="EMBL" id="HBUF01001399">
    <property type="protein sequence ID" value="CAG6605924.1"/>
    <property type="molecule type" value="Transcribed_RNA"/>
</dbReference>
<dbReference type="GO" id="GO:0005682">
    <property type="term" value="C:U5 snRNP"/>
    <property type="evidence" value="ECO:0007669"/>
    <property type="project" value="InterPro"/>
</dbReference>
<dbReference type="Gene3D" id="3.30.1490.40">
    <property type="match status" value="1"/>
</dbReference>
<feature type="compositionally biased region" description="Acidic residues" evidence="1">
    <location>
        <begin position="58"/>
        <end position="67"/>
    </location>
</feature>
<accession>A0A8D8VBQ4</accession>
<feature type="region of interest" description="Disordered" evidence="1">
    <location>
        <begin position="169"/>
        <end position="207"/>
    </location>
</feature>
<dbReference type="EMBL" id="HBUF01320098">
    <property type="protein sequence ID" value="CAG6694804.1"/>
    <property type="molecule type" value="Transcribed_RNA"/>
</dbReference>
<evidence type="ECO:0000259" key="2">
    <source>
        <dbReference type="PROSITE" id="PS50829"/>
    </source>
</evidence>
<feature type="region of interest" description="Disordered" evidence="1">
    <location>
        <begin position="1"/>
        <end position="21"/>
    </location>
</feature>
<proteinExistence type="predicted"/>
<name>A0A8D8VBQ4_9HEMI</name>
<dbReference type="PANTHER" id="PTHR13138:SF3">
    <property type="entry name" value="CD2 ANTIGEN CYTOPLASMIC TAIL-BINDING PROTEIN 2"/>
    <property type="match status" value="1"/>
</dbReference>
<feature type="region of interest" description="Disordered" evidence="1">
    <location>
        <begin position="37"/>
        <end position="68"/>
    </location>
</feature>
<evidence type="ECO:0000256" key="1">
    <source>
        <dbReference type="SAM" id="MobiDB-lite"/>
    </source>
</evidence>
<organism evidence="3">
    <name type="scientific">Cacopsylla melanoneura</name>
    <dbReference type="NCBI Taxonomy" id="428564"/>
    <lineage>
        <taxon>Eukaryota</taxon>
        <taxon>Metazoa</taxon>
        <taxon>Ecdysozoa</taxon>
        <taxon>Arthropoda</taxon>
        <taxon>Hexapoda</taxon>
        <taxon>Insecta</taxon>
        <taxon>Pterygota</taxon>
        <taxon>Neoptera</taxon>
        <taxon>Paraneoptera</taxon>
        <taxon>Hemiptera</taxon>
        <taxon>Sternorrhyncha</taxon>
        <taxon>Psylloidea</taxon>
        <taxon>Psyllidae</taxon>
        <taxon>Psyllinae</taxon>
        <taxon>Cacopsylla</taxon>
    </lineage>
</organism>
<feature type="compositionally biased region" description="Acidic residues" evidence="1">
    <location>
        <begin position="41"/>
        <end position="51"/>
    </location>
</feature>
<dbReference type="EMBL" id="HBUF01598426">
    <property type="protein sequence ID" value="CAG6775445.1"/>
    <property type="molecule type" value="Transcribed_RNA"/>
</dbReference>
<feature type="region of interest" description="Disordered" evidence="1">
    <location>
        <begin position="271"/>
        <end position="306"/>
    </location>
</feature>
<dbReference type="AlphaFoldDB" id="A0A8D8VBQ4"/>
<reference evidence="3" key="1">
    <citation type="submission" date="2021-05" db="EMBL/GenBank/DDBJ databases">
        <authorList>
            <person name="Alioto T."/>
            <person name="Alioto T."/>
            <person name="Gomez Garrido J."/>
        </authorList>
    </citation>
    <scope>NUCLEOTIDE SEQUENCE</scope>
</reference>
<dbReference type="InterPro" id="IPR039905">
    <property type="entry name" value="CD2BP2/Lin1"/>
</dbReference>
<evidence type="ECO:0000313" key="3">
    <source>
        <dbReference type="EMBL" id="CAG6722635.1"/>
    </source>
</evidence>
<dbReference type="EMBL" id="HBUF01001398">
    <property type="protein sequence ID" value="CAG6605922.1"/>
    <property type="molecule type" value="Transcribed_RNA"/>
</dbReference>
<sequence length="368" mass="41521">MSKRTAEEAFQEETADSVSEAFIHDLKEKDVKVVDIKNSLDSDEEDEEEGDGQNYQILEEDDIEGQEDGAVGREGDIQLTPFNMKEELEEGHFDTDGMYHWNKEKLVKDHWLDNINWVKLKETKPEEVVGTGDDLKSAEFMKPLFDDLDAYKKMLALMKPNETVAKALRRLGGNKTMSASERLKKKKAEKQSGGKSEEPSDDSDNVNTMTELASNILTHTGNMDIYQETYEQIESKIRQQDQLQAKGGGKAGGDNLLDMYADDFDEKEKKKLVHGEEAESTSMAPGDAAPVSPATNQTSATEEPSLQWEYKRNKDDISVDGPHSTEQMQKWTEEGKFGGDEIWVRKVLGGTGTGDFYSNRRVDFELYM</sequence>
<dbReference type="PANTHER" id="PTHR13138">
    <property type="entry name" value="PROTEIN LIN1"/>
    <property type="match status" value="1"/>
</dbReference>
<dbReference type="PROSITE" id="PS50829">
    <property type="entry name" value="GYF"/>
    <property type="match status" value="1"/>
</dbReference>
<protein>
    <submittedName>
        <fullName evidence="3">CD2 antigen cytoplasmic tail-binding protein 2 homolog</fullName>
    </submittedName>
</protein>
<dbReference type="Pfam" id="PF02213">
    <property type="entry name" value="GYF"/>
    <property type="match status" value="1"/>
</dbReference>
<dbReference type="InterPro" id="IPR035445">
    <property type="entry name" value="GYF-like_dom_sf"/>
</dbReference>
<feature type="domain" description="GYF" evidence="2">
    <location>
        <begin position="305"/>
        <end position="365"/>
    </location>
</feature>
<feature type="compositionally biased region" description="Polar residues" evidence="1">
    <location>
        <begin position="293"/>
        <end position="304"/>
    </location>
</feature>
<feature type="compositionally biased region" description="Basic and acidic residues" evidence="1">
    <location>
        <begin position="189"/>
        <end position="198"/>
    </location>
</feature>
<dbReference type="EMBL" id="HBUF01364180">
    <property type="protein sequence ID" value="CAG6722635.1"/>
    <property type="molecule type" value="Transcribed_RNA"/>
</dbReference>